<evidence type="ECO:0000313" key="2">
    <source>
        <dbReference type="EMBL" id="KAK2708199.1"/>
    </source>
</evidence>
<protein>
    <submittedName>
        <fullName evidence="2">Uncharacterized protein</fullName>
    </submittedName>
</protein>
<feature type="region of interest" description="Disordered" evidence="1">
    <location>
        <begin position="1"/>
        <end position="23"/>
    </location>
</feature>
<comment type="caution">
    <text evidence="2">The sequence shown here is derived from an EMBL/GenBank/DDBJ whole genome shotgun (WGS) entry which is preliminary data.</text>
</comment>
<reference evidence="2" key="1">
    <citation type="submission" date="2023-07" db="EMBL/GenBank/DDBJ databases">
        <title>Chromosome-level genome assembly of Artemia franciscana.</title>
        <authorList>
            <person name="Jo E."/>
        </authorList>
    </citation>
    <scope>NUCLEOTIDE SEQUENCE</scope>
    <source>
        <tissue evidence="2">Whole body</tissue>
    </source>
</reference>
<dbReference type="AlphaFoldDB" id="A0AA88HD73"/>
<dbReference type="Proteomes" id="UP001187531">
    <property type="component" value="Unassembled WGS sequence"/>
</dbReference>
<organism evidence="2 3">
    <name type="scientific">Artemia franciscana</name>
    <name type="common">Brine shrimp</name>
    <name type="synonym">Artemia sanfranciscana</name>
    <dbReference type="NCBI Taxonomy" id="6661"/>
    <lineage>
        <taxon>Eukaryota</taxon>
        <taxon>Metazoa</taxon>
        <taxon>Ecdysozoa</taxon>
        <taxon>Arthropoda</taxon>
        <taxon>Crustacea</taxon>
        <taxon>Branchiopoda</taxon>
        <taxon>Anostraca</taxon>
        <taxon>Artemiidae</taxon>
        <taxon>Artemia</taxon>
    </lineage>
</organism>
<proteinExistence type="predicted"/>
<dbReference type="EMBL" id="JAVRJZ010000018">
    <property type="protein sequence ID" value="KAK2708199.1"/>
    <property type="molecule type" value="Genomic_DNA"/>
</dbReference>
<accession>A0AA88HD73</accession>
<keyword evidence="3" id="KW-1185">Reference proteome</keyword>
<name>A0AA88HD73_ARTSF</name>
<gene>
    <name evidence="2" type="ORF">QYM36_013954</name>
</gene>
<evidence type="ECO:0000313" key="3">
    <source>
        <dbReference type="Proteomes" id="UP001187531"/>
    </source>
</evidence>
<sequence length="171" mass="18441">MEEEPNLRVGPTPPPKPGEGRSRRVQSIIKAYNSGVVTSGEEASEMSNPGFKYSGYTSSRDRSYRLTSLDRLAQRQKLFEANGLNIDESDNKSGSETRVVSHEVRLSTIEVKTNSVNGSKIGASSENLVNGGGDADDGVSSVRRLGWCGMLRDFWGDTGCSSSMLGEAFLA</sequence>
<evidence type="ECO:0000256" key="1">
    <source>
        <dbReference type="SAM" id="MobiDB-lite"/>
    </source>
</evidence>